<feature type="transmembrane region" description="Helical" evidence="9">
    <location>
        <begin position="21"/>
        <end position="42"/>
    </location>
</feature>
<dbReference type="PANTHER" id="PTHR34979:SF1">
    <property type="entry name" value="INNER MEMBRANE PROTEIN YGAZ"/>
    <property type="match status" value="1"/>
</dbReference>
<keyword evidence="6 9" id="KW-1133">Transmembrane helix</keyword>
<proteinExistence type="inferred from homology"/>
<dbReference type="Pfam" id="PF03591">
    <property type="entry name" value="AzlC"/>
    <property type="match status" value="1"/>
</dbReference>
<feature type="transmembrane region" description="Helical" evidence="9">
    <location>
        <begin position="202"/>
        <end position="229"/>
    </location>
</feature>
<gene>
    <name evidence="10" type="primary">azlC</name>
    <name evidence="10" type="ORF">H9798_07250</name>
</gene>
<protein>
    <submittedName>
        <fullName evidence="10">Azaleucine resistance protein AzlC</fullName>
    </submittedName>
</protein>
<evidence type="ECO:0000256" key="5">
    <source>
        <dbReference type="ARBA" id="ARBA00022692"/>
    </source>
</evidence>
<accession>A0A9D2KKZ2</accession>
<feature type="transmembrane region" description="Helical" evidence="9">
    <location>
        <begin position="54"/>
        <end position="75"/>
    </location>
</feature>
<feature type="transmembrane region" description="Helical" evidence="9">
    <location>
        <begin position="173"/>
        <end position="190"/>
    </location>
</feature>
<evidence type="ECO:0000256" key="2">
    <source>
        <dbReference type="ARBA" id="ARBA00010735"/>
    </source>
</evidence>
<sequence>MTREIQKAEKERVVRRAFRAAFPHTIPIFAGFWFLGLTYGIYMNVSGFSFIYPMLMSVTIFAGSMEFVAVNLLLGAFSPLQAFAMTLMINARHLFYGISMLEKYRGYGWKSFYLIFGMCDESFSINYTADVPRDVNKGWFMFFVSLLNHFYWFSGATLGGLFGSFIHFNTEGLDFVLTAMFVVIFMEQWLKEKNHISSLLGLALSLICLVAFGADNFIIPAMLAILIVLTLSRRPPETRLDDDTGAPAETRLDASAENLAETDAQKGGEQA</sequence>
<comment type="similarity">
    <text evidence="2">Belongs to the AzlC family.</text>
</comment>
<dbReference type="NCBIfam" id="TIGR00346">
    <property type="entry name" value="azlC"/>
    <property type="match status" value="1"/>
</dbReference>
<evidence type="ECO:0000256" key="8">
    <source>
        <dbReference type="SAM" id="MobiDB-lite"/>
    </source>
</evidence>
<evidence type="ECO:0000313" key="10">
    <source>
        <dbReference type="EMBL" id="HJA06918.1"/>
    </source>
</evidence>
<reference evidence="10" key="2">
    <citation type="submission" date="2021-04" db="EMBL/GenBank/DDBJ databases">
        <authorList>
            <person name="Gilroy R."/>
        </authorList>
    </citation>
    <scope>NUCLEOTIDE SEQUENCE</scope>
    <source>
        <strain evidence="10">ChiSjej2B20-11307</strain>
    </source>
</reference>
<dbReference type="GO" id="GO:0005886">
    <property type="term" value="C:plasma membrane"/>
    <property type="evidence" value="ECO:0007669"/>
    <property type="project" value="UniProtKB-SubCell"/>
</dbReference>
<name>A0A9D2KKZ2_9FIRM</name>
<evidence type="ECO:0000313" key="11">
    <source>
        <dbReference type="Proteomes" id="UP000824223"/>
    </source>
</evidence>
<feature type="region of interest" description="Disordered" evidence="8">
    <location>
        <begin position="238"/>
        <end position="271"/>
    </location>
</feature>
<dbReference type="PANTHER" id="PTHR34979">
    <property type="entry name" value="INNER MEMBRANE PROTEIN YGAZ"/>
    <property type="match status" value="1"/>
</dbReference>
<reference evidence="10" key="1">
    <citation type="journal article" date="2021" name="PeerJ">
        <title>Extensive microbial diversity within the chicken gut microbiome revealed by metagenomics and culture.</title>
        <authorList>
            <person name="Gilroy R."/>
            <person name="Ravi A."/>
            <person name="Getino M."/>
            <person name="Pursley I."/>
            <person name="Horton D.L."/>
            <person name="Alikhan N.F."/>
            <person name="Baker D."/>
            <person name="Gharbi K."/>
            <person name="Hall N."/>
            <person name="Watson M."/>
            <person name="Adriaenssens E.M."/>
            <person name="Foster-Nyarko E."/>
            <person name="Jarju S."/>
            <person name="Secka A."/>
            <person name="Antonio M."/>
            <person name="Oren A."/>
            <person name="Chaudhuri R.R."/>
            <person name="La Ragione R."/>
            <person name="Hildebrand F."/>
            <person name="Pallen M.J."/>
        </authorList>
    </citation>
    <scope>NUCLEOTIDE SEQUENCE</scope>
    <source>
        <strain evidence="10">ChiSjej2B20-11307</strain>
    </source>
</reference>
<keyword evidence="4" id="KW-1003">Cell membrane</keyword>
<dbReference type="Proteomes" id="UP000824223">
    <property type="component" value="Unassembled WGS sequence"/>
</dbReference>
<keyword evidence="5 9" id="KW-0812">Transmembrane</keyword>
<evidence type="ECO:0000256" key="3">
    <source>
        <dbReference type="ARBA" id="ARBA00022448"/>
    </source>
</evidence>
<dbReference type="EMBL" id="DXAK01000037">
    <property type="protein sequence ID" value="HJA06918.1"/>
    <property type="molecule type" value="Genomic_DNA"/>
</dbReference>
<evidence type="ECO:0000256" key="9">
    <source>
        <dbReference type="SAM" id="Phobius"/>
    </source>
</evidence>
<comment type="caution">
    <text evidence="10">The sequence shown here is derived from an EMBL/GenBank/DDBJ whole genome shotgun (WGS) entry which is preliminary data.</text>
</comment>
<evidence type="ECO:0000256" key="7">
    <source>
        <dbReference type="ARBA" id="ARBA00023136"/>
    </source>
</evidence>
<dbReference type="InterPro" id="IPR004471">
    <property type="entry name" value="Brnchd-chn_aa_trnsp_AzlC"/>
</dbReference>
<evidence type="ECO:0000256" key="4">
    <source>
        <dbReference type="ARBA" id="ARBA00022475"/>
    </source>
</evidence>
<feature type="transmembrane region" description="Helical" evidence="9">
    <location>
        <begin position="139"/>
        <end position="161"/>
    </location>
</feature>
<organism evidence="10 11">
    <name type="scientific">Candidatus Mediterraneibacter pullicola</name>
    <dbReference type="NCBI Taxonomy" id="2838682"/>
    <lineage>
        <taxon>Bacteria</taxon>
        <taxon>Bacillati</taxon>
        <taxon>Bacillota</taxon>
        <taxon>Clostridia</taxon>
        <taxon>Lachnospirales</taxon>
        <taxon>Lachnospiraceae</taxon>
        <taxon>Mediterraneibacter</taxon>
    </lineage>
</organism>
<dbReference type="GO" id="GO:1903785">
    <property type="term" value="P:L-valine transmembrane transport"/>
    <property type="evidence" value="ECO:0007669"/>
    <property type="project" value="TreeGrafter"/>
</dbReference>
<keyword evidence="7 9" id="KW-0472">Membrane</keyword>
<evidence type="ECO:0000256" key="6">
    <source>
        <dbReference type="ARBA" id="ARBA00022989"/>
    </source>
</evidence>
<keyword evidence="3" id="KW-0813">Transport</keyword>
<comment type="subcellular location">
    <subcellularLocation>
        <location evidence="1">Cell membrane</location>
        <topology evidence="1">Multi-pass membrane protein</topology>
    </subcellularLocation>
</comment>
<dbReference type="InterPro" id="IPR011606">
    <property type="entry name" value="Brnchd-chn_aa_trnsp_permease"/>
</dbReference>
<dbReference type="AlphaFoldDB" id="A0A9D2KKZ2"/>
<evidence type="ECO:0000256" key="1">
    <source>
        <dbReference type="ARBA" id="ARBA00004651"/>
    </source>
</evidence>